<organism evidence="9 10">
    <name type="scientific">Mycena maculata</name>
    <dbReference type="NCBI Taxonomy" id="230809"/>
    <lineage>
        <taxon>Eukaryota</taxon>
        <taxon>Fungi</taxon>
        <taxon>Dikarya</taxon>
        <taxon>Basidiomycota</taxon>
        <taxon>Agaricomycotina</taxon>
        <taxon>Agaricomycetes</taxon>
        <taxon>Agaricomycetidae</taxon>
        <taxon>Agaricales</taxon>
        <taxon>Marasmiineae</taxon>
        <taxon>Mycenaceae</taxon>
        <taxon>Mycena</taxon>
    </lineage>
</organism>
<dbReference type="InterPro" id="IPR011545">
    <property type="entry name" value="DEAD/DEAH_box_helicase_dom"/>
</dbReference>
<dbReference type="GO" id="GO:0016787">
    <property type="term" value="F:hydrolase activity"/>
    <property type="evidence" value="ECO:0007669"/>
    <property type="project" value="UniProtKB-KW"/>
</dbReference>
<dbReference type="PROSITE" id="PS51192">
    <property type="entry name" value="HELICASE_ATP_BIND_1"/>
    <property type="match status" value="1"/>
</dbReference>
<feature type="domain" description="DEAD-box RNA helicase Q" evidence="8">
    <location>
        <begin position="47"/>
        <end position="77"/>
    </location>
</feature>
<dbReference type="EMBL" id="JARJLG010000002">
    <property type="protein sequence ID" value="KAJ7783669.1"/>
    <property type="molecule type" value="Genomic_DNA"/>
</dbReference>
<dbReference type="InterPro" id="IPR014001">
    <property type="entry name" value="Helicase_ATP-bd"/>
</dbReference>
<feature type="short sequence motif" description="Q motif" evidence="6">
    <location>
        <begin position="47"/>
        <end position="77"/>
    </location>
</feature>
<dbReference type="SUPFAM" id="SSF52540">
    <property type="entry name" value="P-loop containing nucleoside triphosphate hydrolases"/>
    <property type="match status" value="2"/>
</dbReference>
<dbReference type="InterPro" id="IPR001650">
    <property type="entry name" value="Helicase_C-like"/>
</dbReference>
<dbReference type="Proteomes" id="UP001215280">
    <property type="component" value="Unassembled WGS sequence"/>
</dbReference>
<dbReference type="EC" id="3.6.4.13" evidence="1"/>
<dbReference type="InterPro" id="IPR014014">
    <property type="entry name" value="RNA_helicase_DEAD_Q_motif"/>
</dbReference>
<dbReference type="InterPro" id="IPR050547">
    <property type="entry name" value="DEAD_box_RNA_helicases"/>
</dbReference>
<keyword evidence="5" id="KW-0067">ATP-binding</keyword>
<sequence length="520" mass="57595">MCSHWTTRRFPWGARPYSQSFEAHAASLDKNNHAKRQRTAGPRTNLKSFEALGLHPPIVSALRAAFPSIKHPTTSQEALIPAVLDGRDIFLQDQTGSGKSFGLVCALLNRPRAEKRRSKKPAITSIFIVPHRDLAYQFYHWVERMFTPAASVPSFSIGSIAQVLVRGSRGSGLPFLRENPPHLLFGTPQALMDVYREDPGALKLDTLSALVVDEADYLVPTWAHRTSRERKVLKQPHHPGDTREFLDIVYGKHGPRSFNEDDELERDRSPQLIVSSATLPAHLVEYVSEESGWLDRDDWITISPHQSESKVAHSVLVVSEDHVRNIDGAVPPRHVDVFPTSNTQEECDDPVPENDPALVEKYSQTPSPFNPLALETIAMLFATDVPSIALLVIPSTSPVQRAIYELREVGVNAHGLDLLKEQPSGRGALLALRANPTLLVSTWANTRGLDVRELSHVFMLGVPDHTGYIHIAGRVGRLESHDKRLKGKAVMVVDPGEEDAARDLLRSIDCVPAAVGLDFL</sequence>
<accession>A0AAD7KFN3</accession>
<dbReference type="InterPro" id="IPR027417">
    <property type="entry name" value="P-loop_NTPase"/>
</dbReference>
<evidence type="ECO:0000256" key="4">
    <source>
        <dbReference type="ARBA" id="ARBA00022806"/>
    </source>
</evidence>
<dbReference type="Pfam" id="PF00271">
    <property type="entry name" value="Helicase_C"/>
    <property type="match status" value="1"/>
</dbReference>
<evidence type="ECO:0000313" key="9">
    <source>
        <dbReference type="EMBL" id="KAJ7783669.1"/>
    </source>
</evidence>
<keyword evidence="3 9" id="KW-0378">Hydrolase</keyword>
<comment type="caution">
    <text evidence="9">The sequence shown here is derived from an EMBL/GenBank/DDBJ whole genome shotgun (WGS) entry which is preliminary data.</text>
</comment>
<evidence type="ECO:0000256" key="6">
    <source>
        <dbReference type="PROSITE-ProRule" id="PRU00552"/>
    </source>
</evidence>
<evidence type="ECO:0000256" key="1">
    <source>
        <dbReference type="ARBA" id="ARBA00012552"/>
    </source>
</evidence>
<dbReference type="PROSITE" id="PS51195">
    <property type="entry name" value="Q_MOTIF"/>
    <property type="match status" value="1"/>
</dbReference>
<dbReference type="SMART" id="SM00487">
    <property type="entry name" value="DEXDc"/>
    <property type="match status" value="1"/>
</dbReference>
<dbReference type="PANTHER" id="PTHR47963:SF8">
    <property type="entry name" value="ATP-DEPENDENT RNA HELICASE DEAD"/>
    <property type="match status" value="1"/>
</dbReference>
<dbReference type="AlphaFoldDB" id="A0AAD7KFN3"/>
<keyword evidence="2" id="KW-0547">Nucleotide-binding</keyword>
<name>A0AAD7KFN3_9AGAR</name>
<dbReference type="GO" id="GO:0003723">
    <property type="term" value="F:RNA binding"/>
    <property type="evidence" value="ECO:0007669"/>
    <property type="project" value="TreeGrafter"/>
</dbReference>
<protein>
    <recommendedName>
        <fullName evidence="1">RNA helicase</fullName>
        <ecNumber evidence="1">3.6.4.13</ecNumber>
    </recommendedName>
</protein>
<dbReference type="PANTHER" id="PTHR47963">
    <property type="entry name" value="DEAD-BOX ATP-DEPENDENT RNA HELICASE 47, MITOCHONDRIAL"/>
    <property type="match status" value="1"/>
</dbReference>
<evidence type="ECO:0000259" key="7">
    <source>
        <dbReference type="PROSITE" id="PS51192"/>
    </source>
</evidence>
<keyword evidence="4" id="KW-0347">Helicase</keyword>
<evidence type="ECO:0000256" key="2">
    <source>
        <dbReference type="ARBA" id="ARBA00022741"/>
    </source>
</evidence>
<dbReference type="GO" id="GO:0005524">
    <property type="term" value="F:ATP binding"/>
    <property type="evidence" value="ECO:0007669"/>
    <property type="project" value="UniProtKB-KW"/>
</dbReference>
<feature type="domain" description="Helicase ATP-binding" evidence="7">
    <location>
        <begin position="80"/>
        <end position="297"/>
    </location>
</feature>
<dbReference type="GO" id="GO:0003724">
    <property type="term" value="F:RNA helicase activity"/>
    <property type="evidence" value="ECO:0007669"/>
    <property type="project" value="UniProtKB-EC"/>
</dbReference>
<evidence type="ECO:0000259" key="8">
    <source>
        <dbReference type="PROSITE" id="PS51195"/>
    </source>
</evidence>
<gene>
    <name evidence="9" type="ORF">DFH07DRAFT_788705</name>
</gene>
<proteinExistence type="predicted"/>
<evidence type="ECO:0000256" key="3">
    <source>
        <dbReference type="ARBA" id="ARBA00022801"/>
    </source>
</evidence>
<dbReference type="Pfam" id="PF00270">
    <property type="entry name" value="DEAD"/>
    <property type="match status" value="1"/>
</dbReference>
<dbReference type="Gene3D" id="3.40.50.300">
    <property type="entry name" value="P-loop containing nucleotide triphosphate hydrolases"/>
    <property type="match status" value="2"/>
</dbReference>
<reference evidence="9" key="1">
    <citation type="submission" date="2023-03" db="EMBL/GenBank/DDBJ databases">
        <title>Massive genome expansion in bonnet fungi (Mycena s.s.) driven by repeated elements and novel gene families across ecological guilds.</title>
        <authorList>
            <consortium name="Lawrence Berkeley National Laboratory"/>
            <person name="Harder C.B."/>
            <person name="Miyauchi S."/>
            <person name="Viragh M."/>
            <person name="Kuo A."/>
            <person name="Thoen E."/>
            <person name="Andreopoulos B."/>
            <person name="Lu D."/>
            <person name="Skrede I."/>
            <person name="Drula E."/>
            <person name="Henrissat B."/>
            <person name="Morin E."/>
            <person name="Kohler A."/>
            <person name="Barry K."/>
            <person name="LaButti K."/>
            <person name="Morin E."/>
            <person name="Salamov A."/>
            <person name="Lipzen A."/>
            <person name="Mereny Z."/>
            <person name="Hegedus B."/>
            <person name="Baldrian P."/>
            <person name="Stursova M."/>
            <person name="Weitz H."/>
            <person name="Taylor A."/>
            <person name="Grigoriev I.V."/>
            <person name="Nagy L.G."/>
            <person name="Martin F."/>
            <person name="Kauserud H."/>
        </authorList>
    </citation>
    <scope>NUCLEOTIDE SEQUENCE</scope>
    <source>
        <strain evidence="9">CBHHK188m</strain>
    </source>
</reference>
<evidence type="ECO:0000313" key="10">
    <source>
        <dbReference type="Proteomes" id="UP001215280"/>
    </source>
</evidence>
<keyword evidence="10" id="KW-1185">Reference proteome</keyword>
<evidence type="ECO:0000256" key="5">
    <source>
        <dbReference type="ARBA" id="ARBA00022840"/>
    </source>
</evidence>